<feature type="non-terminal residue" evidence="1">
    <location>
        <position position="1"/>
    </location>
</feature>
<accession>A0ACA9P2D5</accession>
<name>A0ACA9P2D5_9GLOM</name>
<keyword evidence="2" id="KW-1185">Reference proteome</keyword>
<evidence type="ECO:0000313" key="1">
    <source>
        <dbReference type="EMBL" id="CAG8687030.1"/>
    </source>
</evidence>
<comment type="caution">
    <text evidence="1">The sequence shown here is derived from an EMBL/GenBank/DDBJ whole genome shotgun (WGS) entry which is preliminary data.</text>
</comment>
<gene>
    <name evidence="1" type="ORF">SCALOS_LOCUS9974</name>
</gene>
<reference evidence="1" key="1">
    <citation type="submission" date="2021-06" db="EMBL/GenBank/DDBJ databases">
        <authorList>
            <person name="Kallberg Y."/>
            <person name="Tangrot J."/>
            <person name="Rosling A."/>
        </authorList>
    </citation>
    <scope>NUCLEOTIDE SEQUENCE</scope>
    <source>
        <strain evidence="1">AU212A</strain>
    </source>
</reference>
<organism evidence="1 2">
    <name type="scientific">Scutellospora calospora</name>
    <dbReference type="NCBI Taxonomy" id="85575"/>
    <lineage>
        <taxon>Eukaryota</taxon>
        <taxon>Fungi</taxon>
        <taxon>Fungi incertae sedis</taxon>
        <taxon>Mucoromycota</taxon>
        <taxon>Glomeromycotina</taxon>
        <taxon>Glomeromycetes</taxon>
        <taxon>Diversisporales</taxon>
        <taxon>Gigasporaceae</taxon>
        <taxon>Scutellospora</taxon>
    </lineage>
</organism>
<protein>
    <submittedName>
        <fullName evidence="1">5649_t:CDS:1</fullName>
    </submittedName>
</protein>
<sequence>RDITKLNEEMVETSRENLAGSIEELNIQIQDKLSESWLRP</sequence>
<dbReference type="Proteomes" id="UP000789860">
    <property type="component" value="Unassembled WGS sequence"/>
</dbReference>
<feature type="non-terminal residue" evidence="1">
    <location>
        <position position="40"/>
    </location>
</feature>
<proteinExistence type="predicted"/>
<evidence type="ECO:0000313" key="2">
    <source>
        <dbReference type="Proteomes" id="UP000789860"/>
    </source>
</evidence>
<dbReference type="EMBL" id="CAJVPM010034319">
    <property type="protein sequence ID" value="CAG8687030.1"/>
    <property type="molecule type" value="Genomic_DNA"/>
</dbReference>